<evidence type="ECO:0000259" key="2">
    <source>
        <dbReference type="Pfam" id="PF03732"/>
    </source>
</evidence>
<dbReference type="RefSeq" id="XP_015932550.1">
    <property type="nucleotide sequence ID" value="XM_016077064.1"/>
</dbReference>
<evidence type="ECO:0000313" key="4">
    <source>
        <dbReference type="RefSeq" id="XP_015932550.1"/>
    </source>
</evidence>
<feature type="region of interest" description="Disordered" evidence="1">
    <location>
        <begin position="382"/>
        <end position="401"/>
    </location>
</feature>
<dbReference type="Gene3D" id="2.40.70.10">
    <property type="entry name" value="Acid Proteases"/>
    <property type="match status" value="1"/>
</dbReference>
<organism evidence="3 4">
    <name type="scientific">Arachis duranensis</name>
    <name type="common">Wild peanut</name>
    <dbReference type="NCBI Taxonomy" id="130453"/>
    <lineage>
        <taxon>Eukaryota</taxon>
        <taxon>Viridiplantae</taxon>
        <taxon>Streptophyta</taxon>
        <taxon>Embryophyta</taxon>
        <taxon>Tracheophyta</taxon>
        <taxon>Spermatophyta</taxon>
        <taxon>Magnoliopsida</taxon>
        <taxon>eudicotyledons</taxon>
        <taxon>Gunneridae</taxon>
        <taxon>Pentapetalae</taxon>
        <taxon>rosids</taxon>
        <taxon>fabids</taxon>
        <taxon>Fabales</taxon>
        <taxon>Fabaceae</taxon>
        <taxon>Papilionoideae</taxon>
        <taxon>50 kb inversion clade</taxon>
        <taxon>dalbergioids sensu lato</taxon>
        <taxon>Dalbergieae</taxon>
        <taxon>Pterocarpus clade</taxon>
        <taxon>Arachis</taxon>
    </lineage>
</organism>
<dbReference type="Pfam" id="PF03732">
    <property type="entry name" value="Retrotrans_gag"/>
    <property type="match status" value="1"/>
</dbReference>
<sequence length="846" mass="96348">MDAPRRVTIKEAGAPDYVLQPLHVTHPNLNANFELKTALINLLPKFHGLPAQDPIRHLKDFHRICSTTRREGSDEVAIWLFAFPFSLEDKAKEWFYTLSSEVTSDWDLLRRGFLIKFLPPEKMDRLRKEMSFIVQGETEPLYEYWERFRKLLDACPNHMIDTQVLLGYICQGMREQDRTLLDTSSNGSLSKYKTVEEAWQLIIDLAESNQHMRRRVNRPRTVNEVSTSSETTALTQSLSEMTSILRQLQLNQQQPQQPQSYQQHSPQPQQHNQQLVPQKVFGICSCYSHYTDECPSLQEDNTLAATHNFYDRPNQGYYQGGQKELQNTLASGLTGLTSTLQALLGCMDTPSNPTLQPPIQSVIPSQPQPNPKGGINAITLRSGTQLKEKEAKDSNPITTTQEEKRIDIEEVVEEETPQVIVEDEAQPTKETPKAKRTLEEEIAQPLPFPTLAKKARKRIELDPKMVEMFKKVEVTIPLFDAIHQVPRYAKFLKDLCMNKDRILELETIPLGSSISALMGALPEKCDDPGPCMVTCTVNGVQFIDCMCDLGACVSIMPLSVYRVLKLPPLKRSTARFVLADKSIITVTGVTEDVLVNIKRLVFPIDFYVLEMPSSETERASSILLGRPFLRTSRFKLDAYSRTYSFEIDGRIVSFSLEEAMKHPPENHSLFRCDPIDNMVAEVHLAKLDEKYMIEEANEGPSKLNTTHHTNHPKTQTLKNDKKMELKPLPPHLRYSYLDEAQKLPVIIAKELTLQQEEKLLDVLRKNKRAIGWSLADLVGISPQVCEHRIFLKEGARPVRQPQRRLNPTILEVVKKEVTKLLEADIIYPISDSEWVSPVQVVPKKSG</sequence>
<dbReference type="SUPFAM" id="SSF50630">
    <property type="entry name" value="Acid proteases"/>
    <property type="match status" value="1"/>
</dbReference>
<dbReference type="PANTHER" id="PTHR33067:SF15">
    <property type="entry name" value="RNA-DIRECTED DNA POLYMERASE"/>
    <property type="match status" value="1"/>
</dbReference>
<reference evidence="3" key="1">
    <citation type="journal article" date="2016" name="Nat. Genet.">
        <title>The genome sequences of Arachis duranensis and Arachis ipaensis, the diploid ancestors of cultivated peanut.</title>
        <authorList>
            <person name="Bertioli D.J."/>
            <person name="Cannon S.B."/>
            <person name="Froenicke L."/>
            <person name="Huang G."/>
            <person name="Farmer A.D."/>
            <person name="Cannon E.K."/>
            <person name="Liu X."/>
            <person name="Gao D."/>
            <person name="Clevenger J."/>
            <person name="Dash S."/>
            <person name="Ren L."/>
            <person name="Moretzsohn M.C."/>
            <person name="Shirasawa K."/>
            <person name="Huang W."/>
            <person name="Vidigal B."/>
            <person name="Abernathy B."/>
            <person name="Chu Y."/>
            <person name="Niederhuth C.E."/>
            <person name="Umale P."/>
            <person name="Araujo A.C."/>
            <person name="Kozik A."/>
            <person name="Kim K.D."/>
            <person name="Burow M.D."/>
            <person name="Varshney R.K."/>
            <person name="Wang X."/>
            <person name="Zhang X."/>
            <person name="Barkley N."/>
            <person name="Guimaraes P.M."/>
            <person name="Isobe S."/>
            <person name="Guo B."/>
            <person name="Liao B."/>
            <person name="Stalker H.T."/>
            <person name="Schmitz R.J."/>
            <person name="Scheffler B.E."/>
            <person name="Leal-Bertioli S.C."/>
            <person name="Xun X."/>
            <person name="Jackson S.A."/>
            <person name="Michelmore R."/>
            <person name="Ozias-Akins P."/>
        </authorList>
    </citation>
    <scope>NUCLEOTIDE SEQUENCE [LARGE SCALE GENOMIC DNA]</scope>
    <source>
        <strain evidence="3">cv. V14167</strain>
    </source>
</reference>
<feature type="compositionally biased region" description="Low complexity" evidence="1">
    <location>
        <begin position="222"/>
        <end position="232"/>
    </location>
</feature>
<gene>
    <name evidence="4" type="primary">LOC107458855</name>
</gene>
<accession>A0A6P4BX10</accession>
<dbReference type="Proteomes" id="UP000515211">
    <property type="component" value="Chromosome 7"/>
</dbReference>
<dbReference type="InterPro" id="IPR005162">
    <property type="entry name" value="Retrotrans_gag_dom"/>
</dbReference>
<feature type="region of interest" description="Disordered" evidence="1">
    <location>
        <begin position="250"/>
        <end position="273"/>
    </location>
</feature>
<dbReference type="AlphaFoldDB" id="A0A6P4BX10"/>
<dbReference type="PANTHER" id="PTHR33067">
    <property type="entry name" value="RNA-DIRECTED DNA POLYMERASE-RELATED"/>
    <property type="match status" value="1"/>
</dbReference>
<dbReference type="GeneID" id="107458855"/>
<dbReference type="KEGG" id="adu:107458855"/>
<protein>
    <submittedName>
        <fullName evidence="4">Uncharacterized protein LOC107458855</fullName>
    </submittedName>
</protein>
<dbReference type="InterPro" id="IPR021109">
    <property type="entry name" value="Peptidase_aspartic_dom_sf"/>
</dbReference>
<evidence type="ECO:0000313" key="3">
    <source>
        <dbReference type="Proteomes" id="UP000515211"/>
    </source>
</evidence>
<dbReference type="CDD" id="cd00303">
    <property type="entry name" value="retropepsin_like"/>
    <property type="match status" value="1"/>
</dbReference>
<dbReference type="Gene3D" id="3.10.10.10">
    <property type="entry name" value="HIV Type 1 Reverse Transcriptase, subunit A, domain 1"/>
    <property type="match status" value="1"/>
</dbReference>
<evidence type="ECO:0000256" key="1">
    <source>
        <dbReference type="SAM" id="MobiDB-lite"/>
    </source>
</evidence>
<feature type="domain" description="Retrotransposon gag" evidence="2">
    <location>
        <begin position="83"/>
        <end position="175"/>
    </location>
</feature>
<dbReference type="InterPro" id="IPR043502">
    <property type="entry name" value="DNA/RNA_pol_sf"/>
</dbReference>
<name>A0A6P4BX10_ARADU</name>
<proteinExistence type="predicted"/>
<reference evidence="4" key="2">
    <citation type="submission" date="2025-08" db="UniProtKB">
        <authorList>
            <consortium name="RefSeq"/>
        </authorList>
    </citation>
    <scope>IDENTIFICATION</scope>
    <source>
        <tissue evidence="4">Whole plant</tissue>
    </source>
</reference>
<dbReference type="SUPFAM" id="SSF56672">
    <property type="entry name" value="DNA/RNA polymerases"/>
    <property type="match status" value="1"/>
</dbReference>
<feature type="region of interest" description="Disordered" evidence="1">
    <location>
        <begin position="214"/>
        <end position="233"/>
    </location>
</feature>
<keyword evidence="3" id="KW-1185">Reference proteome</keyword>